<feature type="transmembrane region" description="Helical" evidence="1">
    <location>
        <begin position="7"/>
        <end position="28"/>
    </location>
</feature>
<sequence>MFLHFLLVSHSLSHFTLLIFFFLSLSFFSPSPFSSLLDHFLFLFLFLSFSCLSYFSLILITLFYFPSSSFATLHPLLSSFIYSHPLSSCCSRLHSLPSFCFPFSSLSPSPISLCLLSPLFSFLPLPLLTPFLLYYYSLSFSPPLPSLLSLFLPSSVSPSLSFSPPSSFFFFFHLLLHSSLRPLFFLPASSVLPSPTSSFLSSPPFSLSSLSHFLLSSLSHLLLSSSSTFYNSVLPHLFHVIPLFPLLSIPPPLPHTLFPSSPTCLPLLLSSPTSSFPPPPTSSLPPLPPPPFLLHSLFSNLLLPSSPTFLLPSSPTSLPSSPFPPLILSSQPLLPPPLHHPFPPPSSPLLLPIHLPPSPHHLNSLLSPSPLPSSLPSSTAYFPSLPPSLSSNLPFYPLFLLYPYIPLNTHKQIQMQACLPFLLSSLPPPLPSSSTT</sequence>
<dbReference type="EMBL" id="QCYY01003030">
    <property type="protein sequence ID" value="ROT65834.1"/>
    <property type="molecule type" value="Genomic_DNA"/>
</dbReference>
<gene>
    <name evidence="2" type="ORF">C7M84_016183</name>
</gene>
<reference evidence="2 3" key="1">
    <citation type="submission" date="2018-04" db="EMBL/GenBank/DDBJ databases">
        <authorList>
            <person name="Zhang X."/>
            <person name="Yuan J."/>
            <person name="Li F."/>
            <person name="Xiang J."/>
        </authorList>
    </citation>
    <scope>NUCLEOTIDE SEQUENCE [LARGE SCALE GENOMIC DNA]</scope>
    <source>
        <tissue evidence="2">Muscle</tissue>
    </source>
</reference>
<comment type="caution">
    <text evidence="2">The sequence shown here is derived from an EMBL/GenBank/DDBJ whole genome shotgun (WGS) entry which is preliminary data.</text>
</comment>
<accession>A0A423SNW8</accession>
<reference evidence="2 3" key="2">
    <citation type="submission" date="2019-01" db="EMBL/GenBank/DDBJ databases">
        <title>The decoding of complex shrimp genome reveals the adaptation for benthos swimmer, frequently molting mechanism and breeding impact on genome.</title>
        <authorList>
            <person name="Sun Y."/>
            <person name="Gao Y."/>
            <person name="Yu Y."/>
        </authorList>
    </citation>
    <scope>NUCLEOTIDE SEQUENCE [LARGE SCALE GENOMIC DNA]</scope>
    <source>
        <tissue evidence="2">Muscle</tissue>
    </source>
</reference>
<keyword evidence="3" id="KW-1185">Reference proteome</keyword>
<keyword evidence="1" id="KW-1133">Transmembrane helix</keyword>
<organism evidence="2 3">
    <name type="scientific">Penaeus vannamei</name>
    <name type="common">Whiteleg shrimp</name>
    <name type="synonym">Litopenaeus vannamei</name>
    <dbReference type="NCBI Taxonomy" id="6689"/>
    <lineage>
        <taxon>Eukaryota</taxon>
        <taxon>Metazoa</taxon>
        <taxon>Ecdysozoa</taxon>
        <taxon>Arthropoda</taxon>
        <taxon>Crustacea</taxon>
        <taxon>Multicrustacea</taxon>
        <taxon>Malacostraca</taxon>
        <taxon>Eumalacostraca</taxon>
        <taxon>Eucarida</taxon>
        <taxon>Decapoda</taxon>
        <taxon>Dendrobranchiata</taxon>
        <taxon>Penaeoidea</taxon>
        <taxon>Penaeidae</taxon>
        <taxon>Penaeus</taxon>
    </lineage>
</organism>
<dbReference type="AlphaFoldDB" id="A0A423SNW8"/>
<keyword evidence="1" id="KW-0812">Transmembrane</keyword>
<evidence type="ECO:0000313" key="2">
    <source>
        <dbReference type="EMBL" id="ROT65834.1"/>
    </source>
</evidence>
<proteinExistence type="predicted"/>
<evidence type="ECO:0000256" key="1">
    <source>
        <dbReference type="SAM" id="Phobius"/>
    </source>
</evidence>
<dbReference type="PRINTS" id="PR01217">
    <property type="entry name" value="PRICHEXTENSN"/>
</dbReference>
<name>A0A423SNW8_PENVA</name>
<evidence type="ECO:0000313" key="3">
    <source>
        <dbReference type="Proteomes" id="UP000283509"/>
    </source>
</evidence>
<keyword evidence="1" id="KW-0472">Membrane</keyword>
<dbReference type="Proteomes" id="UP000283509">
    <property type="component" value="Unassembled WGS sequence"/>
</dbReference>
<protein>
    <submittedName>
        <fullName evidence="2">Uncharacterized protein</fullName>
    </submittedName>
</protein>
<feature type="transmembrane region" description="Helical" evidence="1">
    <location>
        <begin position="40"/>
        <end position="65"/>
    </location>
</feature>